<evidence type="ECO:0000313" key="2">
    <source>
        <dbReference type="EMBL" id="CAH1232204.1"/>
    </source>
</evidence>
<evidence type="ECO:0000256" key="1">
    <source>
        <dbReference type="SAM" id="MobiDB-lite"/>
    </source>
</evidence>
<feature type="compositionally biased region" description="Basic and acidic residues" evidence="1">
    <location>
        <begin position="1"/>
        <end position="11"/>
    </location>
</feature>
<reference evidence="2" key="1">
    <citation type="submission" date="2022-01" db="EMBL/GenBank/DDBJ databases">
        <authorList>
            <person name="Braso-Vives M."/>
        </authorList>
    </citation>
    <scope>NUCLEOTIDE SEQUENCE</scope>
</reference>
<protein>
    <submittedName>
        <fullName evidence="2">Hypp429 protein</fullName>
    </submittedName>
</protein>
<dbReference type="AlphaFoldDB" id="A0A8J9WD95"/>
<dbReference type="EMBL" id="OV696686">
    <property type="protein sequence ID" value="CAH1232204.1"/>
    <property type="molecule type" value="Genomic_DNA"/>
</dbReference>
<name>A0A8J9WD95_BRALA</name>
<dbReference type="Proteomes" id="UP000838412">
    <property type="component" value="Chromosome 1"/>
</dbReference>
<organism evidence="2 3">
    <name type="scientific">Branchiostoma lanceolatum</name>
    <name type="common">Common lancelet</name>
    <name type="synonym">Amphioxus lanceolatum</name>
    <dbReference type="NCBI Taxonomy" id="7740"/>
    <lineage>
        <taxon>Eukaryota</taxon>
        <taxon>Metazoa</taxon>
        <taxon>Chordata</taxon>
        <taxon>Cephalochordata</taxon>
        <taxon>Leptocardii</taxon>
        <taxon>Amphioxiformes</taxon>
        <taxon>Branchiostomatidae</taxon>
        <taxon>Branchiostoma</taxon>
    </lineage>
</organism>
<evidence type="ECO:0000313" key="3">
    <source>
        <dbReference type="Proteomes" id="UP000838412"/>
    </source>
</evidence>
<dbReference type="OrthoDB" id="6283821at2759"/>
<gene>
    <name evidence="2" type="primary">Hypp429</name>
    <name evidence="2" type="ORF">BLAG_LOCUS1440</name>
</gene>
<sequence length="456" mass="51218">MSDSSEDTREETPEEEPVFTRLSDNTSEEQSEDPLSGSPLSFKDFLPRLIGEHVSSEYERFGTLVDRANAFLEDHRQYDVRTCETLEVQYSGDRQVACTDVSLVSGRRSKDPYIRGLRLWLVPAGAQSPTSGAPRIGKVDFVPRRLPEDQAQSDLNQFESLGELLGGMNESFRQDPIPGEVLTVETLDMECSTDGTDPDSCSWHENEAGCTCCCSCLHRTIHLYVIRVFYLEGPPVGEEITMVDFVPRVVHPATSFIDDPILETFPKLTSQARGWVRHHLDRGGRVTNLQTVSVKATRHGMADSQRSFYIEGSGSVLFVRTLRLVYVKRAPSRDVGEVQPCARTFAPLQLNEDGYRTKPQFQTVLKTMEEAVQWLRIADCRVISAETLTVKIPPNIPRGWAHLVGNESLWCRNKSLGELYLVMLRIYFEGPPKDTASARLPILPQSDMGQSKCTLL</sequence>
<feature type="region of interest" description="Disordered" evidence="1">
    <location>
        <begin position="1"/>
        <end position="39"/>
    </location>
</feature>
<accession>A0A8J9WD95</accession>
<proteinExistence type="predicted"/>
<keyword evidence="3" id="KW-1185">Reference proteome</keyword>